<dbReference type="EMBL" id="CABFNS010000869">
    <property type="protein sequence ID" value="VUC33642.1"/>
    <property type="molecule type" value="Genomic_DNA"/>
</dbReference>
<dbReference type="PROSITE" id="PS50297">
    <property type="entry name" value="ANK_REP_REGION"/>
    <property type="match status" value="1"/>
</dbReference>
<keyword evidence="1" id="KW-0040">ANK repeat</keyword>
<comment type="caution">
    <text evidence="2">The sequence shown here is derived from an EMBL/GenBank/DDBJ whole genome shotgun (WGS) entry which is preliminary data.</text>
</comment>
<gene>
    <name evidence="2" type="ORF">CLO192961_LOCUS359990</name>
</gene>
<evidence type="ECO:0000313" key="2">
    <source>
        <dbReference type="EMBL" id="VUC33642.1"/>
    </source>
</evidence>
<dbReference type="Gene3D" id="1.25.40.20">
    <property type="entry name" value="Ankyrin repeat-containing domain"/>
    <property type="match status" value="1"/>
</dbReference>
<dbReference type="Pfam" id="PF12796">
    <property type="entry name" value="Ank_2"/>
    <property type="match status" value="1"/>
</dbReference>
<evidence type="ECO:0000256" key="1">
    <source>
        <dbReference type="PROSITE-ProRule" id="PRU00023"/>
    </source>
</evidence>
<organism evidence="2 3">
    <name type="scientific">Bionectria ochroleuca</name>
    <name type="common">Gliocladium roseum</name>
    <dbReference type="NCBI Taxonomy" id="29856"/>
    <lineage>
        <taxon>Eukaryota</taxon>
        <taxon>Fungi</taxon>
        <taxon>Dikarya</taxon>
        <taxon>Ascomycota</taxon>
        <taxon>Pezizomycotina</taxon>
        <taxon>Sordariomycetes</taxon>
        <taxon>Hypocreomycetidae</taxon>
        <taxon>Hypocreales</taxon>
        <taxon>Bionectriaceae</taxon>
        <taxon>Clonostachys</taxon>
    </lineage>
</organism>
<keyword evidence="3" id="KW-1185">Reference proteome</keyword>
<dbReference type="InterPro" id="IPR002110">
    <property type="entry name" value="Ankyrin_rpt"/>
</dbReference>
<dbReference type="InterPro" id="IPR036770">
    <property type="entry name" value="Ankyrin_rpt-contain_sf"/>
</dbReference>
<dbReference type="PROSITE" id="PS50088">
    <property type="entry name" value="ANK_REPEAT"/>
    <property type="match status" value="1"/>
</dbReference>
<sequence length="280" mass="31149">MSREPAESSTMRRTSLMLIPLISQTDRGNPTRLAYVNLNPDNVTNESALQLAVGKDRRELVYRLLEHTVDVNAPPGGPDGQTALHLAFRSEDEAWPERFLRHGADIEAEDENGESLLGETEGDGRYQLPVQNFDVFNSHTGGYKLAGTKLREPRAAADQVKNSGEYLHVSVKRLPNSDPNIILHSNTLQRMVVQGWVDEDVEHHILQGWLEIAEDHDVRSNLEGLNQSQDVAAAAPQQFLADSHFRVGEAIGTELDLSKCPKFSNNADCMAASLMFRLTR</sequence>
<dbReference type="Gene3D" id="2.160.20.10">
    <property type="entry name" value="Single-stranded right-handed beta-helix, Pectin lyase-like"/>
    <property type="match status" value="1"/>
</dbReference>
<dbReference type="Proteomes" id="UP000766486">
    <property type="component" value="Unassembled WGS sequence"/>
</dbReference>
<dbReference type="SMART" id="SM00248">
    <property type="entry name" value="ANK"/>
    <property type="match status" value="2"/>
</dbReference>
<protein>
    <submittedName>
        <fullName evidence="2">Uncharacterized protein</fullName>
    </submittedName>
</protein>
<reference evidence="2 3" key="1">
    <citation type="submission" date="2019-06" db="EMBL/GenBank/DDBJ databases">
        <authorList>
            <person name="Broberg M."/>
        </authorList>
    </citation>
    <scope>NUCLEOTIDE SEQUENCE [LARGE SCALE GENOMIC DNA]</scope>
</reference>
<dbReference type="InterPro" id="IPR012334">
    <property type="entry name" value="Pectin_lyas_fold"/>
</dbReference>
<proteinExistence type="predicted"/>
<evidence type="ECO:0000313" key="3">
    <source>
        <dbReference type="Proteomes" id="UP000766486"/>
    </source>
</evidence>
<feature type="repeat" description="ANK" evidence="1">
    <location>
        <begin position="79"/>
        <end position="111"/>
    </location>
</feature>
<dbReference type="SUPFAM" id="SSF48403">
    <property type="entry name" value="Ankyrin repeat"/>
    <property type="match status" value="1"/>
</dbReference>
<name>A0ABY6UTU2_BIOOC</name>
<accession>A0ABY6UTU2</accession>